<dbReference type="GO" id="GO:0009697">
    <property type="term" value="P:salicylic acid biosynthetic process"/>
    <property type="evidence" value="ECO:0007669"/>
    <property type="project" value="TreeGrafter"/>
</dbReference>
<evidence type="ECO:0000313" key="2">
    <source>
        <dbReference type="EMBL" id="AXN35193.1"/>
    </source>
</evidence>
<dbReference type="PANTHER" id="PTHR38041:SF1">
    <property type="entry name" value="CHORISMATE MUTASE"/>
    <property type="match status" value="1"/>
</dbReference>
<dbReference type="PANTHER" id="PTHR38041">
    <property type="entry name" value="CHORISMATE MUTASE"/>
    <property type="match status" value="1"/>
</dbReference>
<sequence>MLTEHYQKIDAIDAQLAVLFEERMQVTKQIATIKHEQKIGLTDIQREKAVMDARLAAVKDPALADYVRDLYQTLILISKQYQVKLMKAMKEAEEK</sequence>
<dbReference type="Proteomes" id="UP000257607">
    <property type="component" value="Chromosome"/>
</dbReference>
<dbReference type="RefSeq" id="WP_004270383.1">
    <property type="nucleotide sequence ID" value="NZ_BJOQ01000004.1"/>
</dbReference>
<dbReference type="Gene3D" id="1.20.59.10">
    <property type="entry name" value="Chorismate mutase"/>
    <property type="match status" value="1"/>
</dbReference>
<dbReference type="OrthoDB" id="9802281at2"/>
<gene>
    <name evidence="2" type="ORF">DT351_01935</name>
</gene>
<dbReference type="Pfam" id="PF01817">
    <property type="entry name" value="CM_2"/>
    <property type="match status" value="1"/>
</dbReference>
<accession>A0A1B2A580</accession>
<dbReference type="AlphaFoldDB" id="A0A1B2A580"/>
<name>A0A1B2A580_LATCU</name>
<dbReference type="PROSITE" id="PS51168">
    <property type="entry name" value="CHORISMATE_MUT_2"/>
    <property type="match status" value="1"/>
</dbReference>
<proteinExistence type="predicted"/>
<keyword evidence="1" id="KW-0413">Isomerase</keyword>
<dbReference type="SUPFAM" id="SSF48600">
    <property type="entry name" value="Chorismate mutase II"/>
    <property type="match status" value="1"/>
</dbReference>
<organism evidence="2 3">
    <name type="scientific">Latilactobacillus curvatus</name>
    <name type="common">Lactobacillus curvatus</name>
    <dbReference type="NCBI Taxonomy" id="28038"/>
    <lineage>
        <taxon>Bacteria</taxon>
        <taxon>Bacillati</taxon>
        <taxon>Bacillota</taxon>
        <taxon>Bacilli</taxon>
        <taxon>Lactobacillales</taxon>
        <taxon>Lactobacillaceae</taxon>
        <taxon>Latilactobacillus</taxon>
    </lineage>
</organism>
<dbReference type="GO" id="GO:0004106">
    <property type="term" value="F:chorismate mutase activity"/>
    <property type="evidence" value="ECO:0007669"/>
    <property type="project" value="InterPro"/>
</dbReference>
<dbReference type="SMART" id="SM00830">
    <property type="entry name" value="CM_2"/>
    <property type="match status" value="1"/>
</dbReference>
<dbReference type="GeneID" id="49611084"/>
<dbReference type="InterPro" id="IPR002701">
    <property type="entry name" value="CM_II_prokaryot"/>
</dbReference>
<dbReference type="GO" id="GO:0046417">
    <property type="term" value="P:chorismate metabolic process"/>
    <property type="evidence" value="ECO:0007669"/>
    <property type="project" value="InterPro"/>
</dbReference>
<dbReference type="InterPro" id="IPR051331">
    <property type="entry name" value="Chorismate_mutase-related"/>
</dbReference>
<dbReference type="InterPro" id="IPR036263">
    <property type="entry name" value="Chorismate_II_sf"/>
</dbReference>
<dbReference type="InterPro" id="IPR036979">
    <property type="entry name" value="CM_dom_sf"/>
</dbReference>
<dbReference type="EMBL" id="CP031003">
    <property type="protein sequence ID" value="AXN35193.1"/>
    <property type="molecule type" value="Genomic_DNA"/>
</dbReference>
<protein>
    <submittedName>
        <fullName evidence="2">Chorismate mutase</fullName>
    </submittedName>
</protein>
<reference evidence="2 3" key="1">
    <citation type="submission" date="2018-07" db="EMBL/GenBank/DDBJ databases">
        <title>Lactobacillus curvatus genome sequence.</title>
        <authorList>
            <person name="Prechtl R."/>
        </authorList>
    </citation>
    <scope>NUCLEOTIDE SEQUENCE [LARGE SCALE GENOMIC DNA]</scope>
    <source>
        <strain evidence="2 3">TMW 1.1928</strain>
    </source>
</reference>
<evidence type="ECO:0000313" key="3">
    <source>
        <dbReference type="Proteomes" id="UP000257607"/>
    </source>
</evidence>
<evidence type="ECO:0000256" key="1">
    <source>
        <dbReference type="ARBA" id="ARBA00023235"/>
    </source>
</evidence>